<dbReference type="EMBL" id="SDOX01000021">
    <property type="protein sequence ID" value="TFJ83689.1"/>
    <property type="molecule type" value="Genomic_DNA"/>
</dbReference>
<gene>
    <name evidence="2" type="ORF">NSK_004793</name>
</gene>
<name>A0A4D9D539_9STRA</name>
<sequence length="451" mass="48162">MSFTWPTLWASVLLLFGAQCPSAVSFTLTGHGDVPRPRRPPPVLFIATMSTHPADDQDHRAVPARPTNLYIDRRGVLAAGTGMFASSWLLTAPSTSTTPAVVHAATTLQPPSQASLKPTGLCDDAISHLRNPKTGQDIYMIGTAHISNASALLVRSTIRELRPQTVMLELDASRIGRLAKNTSNSIPKPSSMGTSEPSRRVAIVASSSSDSPDVPPATFVIPGPASTALQPPPSDPGFLSKQEEGKAGFLRAALGELTRVGSGFRERLVGLGAMVVGQVISGLYRGLDKMGFVSGQEFIVAIDEGRKVGADLLLGDQDVQVTLRRLSDALSRSELGKVREMESPSRSPAARELEARGIRMGDNAADISVAMEALKERSSVRTLMASLQQELPEVYKAMIEERDAYMTASLLGCGSQTIVGVVGIGHLDGIERNLGREGFVRVPCRPEPVRR</sequence>
<comment type="caution">
    <text evidence="2">The sequence shown here is derived from an EMBL/GenBank/DDBJ whole genome shotgun (WGS) entry which is preliminary data.</text>
</comment>
<evidence type="ECO:0000313" key="3">
    <source>
        <dbReference type="Proteomes" id="UP000355283"/>
    </source>
</evidence>
<accession>A0A4D9D539</accession>
<dbReference type="AlphaFoldDB" id="A0A4D9D539"/>
<dbReference type="CDD" id="cd14726">
    <property type="entry name" value="TraB_PrgY-like"/>
    <property type="match status" value="1"/>
</dbReference>
<dbReference type="PANTHER" id="PTHR21530">
    <property type="entry name" value="PHEROMONE SHUTDOWN PROTEIN"/>
    <property type="match status" value="1"/>
</dbReference>
<organism evidence="2 3">
    <name type="scientific">Nannochloropsis salina CCMP1776</name>
    <dbReference type="NCBI Taxonomy" id="1027361"/>
    <lineage>
        <taxon>Eukaryota</taxon>
        <taxon>Sar</taxon>
        <taxon>Stramenopiles</taxon>
        <taxon>Ochrophyta</taxon>
        <taxon>Eustigmatophyceae</taxon>
        <taxon>Eustigmatales</taxon>
        <taxon>Monodopsidaceae</taxon>
        <taxon>Microchloropsis</taxon>
        <taxon>Microchloropsis salina</taxon>
    </lineage>
</organism>
<dbReference type="InterPro" id="IPR046345">
    <property type="entry name" value="TraB_PrgY-like"/>
</dbReference>
<evidence type="ECO:0000313" key="2">
    <source>
        <dbReference type="EMBL" id="TFJ83689.1"/>
    </source>
</evidence>
<protein>
    <submittedName>
        <fullName evidence="2">Uncharacterized protein</fullName>
    </submittedName>
</protein>
<evidence type="ECO:0000256" key="1">
    <source>
        <dbReference type="SAM" id="SignalP"/>
    </source>
</evidence>
<proteinExistence type="predicted"/>
<feature type="chain" id="PRO_5020031502" evidence="1">
    <location>
        <begin position="26"/>
        <end position="451"/>
    </location>
</feature>
<reference evidence="2 3" key="1">
    <citation type="submission" date="2019-01" db="EMBL/GenBank/DDBJ databases">
        <title>Nuclear Genome Assembly of the Microalgal Biofuel strain Nannochloropsis salina CCMP1776.</title>
        <authorList>
            <person name="Hovde B."/>
        </authorList>
    </citation>
    <scope>NUCLEOTIDE SEQUENCE [LARGE SCALE GENOMIC DNA]</scope>
    <source>
        <strain evidence="2 3">CCMP1776</strain>
    </source>
</reference>
<dbReference type="PANTHER" id="PTHR21530:SF7">
    <property type="entry name" value="TRAB DOMAIN-CONTAINING PROTEIN"/>
    <property type="match status" value="1"/>
</dbReference>
<dbReference type="Pfam" id="PF01963">
    <property type="entry name" value="TraB_PrgY_gumN"/>
    <property type="match status" value="1"/>
</dbReference>
<feature type="signal peptide" evidence="1">
    <location>
        <begin position="1"/>
        <end position="25"/>
    </location>
</feature>
<dbReference type="InterPro" id="IPR002816">
    <property type="entry name" value="TraB/PrgY/GumN_fam"/>
</dbReference>
<keyword evidence="3" id="KW-1185">Reference proteome</keyword>
<keyword evidence="1" id="KW-0732">Signal</keyword>
<dbReference type="OrthoDB" id="48306at2759"/>
<dbReference type="Proteomes" id="UP000355283">
    <property type="component" value="Unassembled WGS sequence"/>
</dbReference>